<dbReference type="InterPro" id="IPR025982">
    <property type="entry name" value="SieB"/>
</dbReference>
<dbReference type="AlphaFoldDB" id="A0ABD4QM39"/>
<proteinExistence type="predicted"/>
<sequence>MKESIDEYKVYLGIVFLASSCFLISHFIYWLYSILKFKIENKVRNKEMINRLNNLNDYEKRILRTFVLYNERSIQLEINDGTVAELEFLRILFRSANISSGGMVFPYINI</sequence>
<dbReference type="Pfam" id="PF14163">
    <property type="entry name" value="SieB"/>
    <property type="match status" value="1"/>
</dbReference>
<evidence type="ECO:0000256" key="1">
    <source>
        <dbReference type="SAM" id="Phobius"/>
    </source>
</evidence>
<feature type="transmembrane region" description="Helical" evidence="1">
    <location>
        <begin position="12"/>
        <end position="32"/>
    </location>
</feature>
<evidence type="ECO:0000313" key="2">
    <source>
        <dbReference type="EMBL" id="MBR8691255.1"/>
    </source>
</evidence>
<evidence type="ECO:0000313" key="3">
    <source>
        <dbReference type="Proteomes" id="UP000676804"/>
    </source>
</evidence>
<accession>A0ABD4QM39</accession>
<protein>
    <submittedName>
        <fullName evidence="2">Superinfection exclusion B family protein</fullName>
    </submittedName>
</protein>
<comment type="caution">
    <text evidence="2">The sequence shown here is derived from an EMBL/GenBank/DDBJ whole genome shotgun (WGS) entry which is preliminary data.</text>
</comment>
<dbReference type="PROSITE" id="PS51257">
    <property type="entry name" value="PROKAR_LIPOPROTEIN"/>
    <property type="match status" value="1"/>
</dbReference>
<keyword evidence="1" id="KW-0812">Transmembrane</keyword>
<keyword evidence="1" id="KW-1133">Transmembrane helix</keyword>
<reference evidence="2 3" key="1">
    <citation type="submission" date="2021-04" db="EMBL/GenBank/DDBJ databases">
        <title>Isolation of newly marine bacteria for enzymatic activity.</title>
        <authorList>
            <person name="Hadi W.A.M."/>
            <person name="Nair A.J.J."/>
            <person name="Edwin B.T."/>
        </authorList>
    </citation>
    <scope>NUCLEOTIDE SEQUENCE [LARGE SCALE GENOMIC DNA]</scope>
    <source>
        <strain evidence="2 3">B28A</strain>
    </source>
</reference>
<organism evidence="2 3">
    <name type="scientific">Bacillus australimaris</name>
    <dbReference type="NCBI Taxonomy" id="1326968"/>
    <lineage>
        <taxon>Bacteria</taxon>
        <taxon>Bacillati</taxon>
        <taxon>Bacillota</taxon>
        <taxon>Bacilli</taxon>
        <taxon>Bacillales</taxon>
        <taxon>Bacillaceae</taxon>
        <taxon>Bacillus</taxon>
    </lineage>
</organism>
<gene>
    <name evidence="2" type="ORF">KCQ59_15805</name>
</gene>
<name>A0ABD4QM39_9BACI</name>
<keyword evidence="1" id="KW-0472">Membrane</keyword>
<dbReference type="EMBL" id="JAGQFH010000027">
    <property type="protein sequence ID" value="MBR8691255.1"/>
    <property type="molecule type" value="Genomic_DNA"/>
</dbReference>
<dbReference type="Proteomes" id="UP000676804">
    <property type="component" value="Unassembled WGS sequence"/>
</dbReference>